<dbReference type="Gene3D" id="3.40.50.12780">
    <property type="entry name" value="N-terminal domain of ligase-like"/>
    <property type="match status" value="1"/>
</dbReference>
<dbReference type="EMBL" id="MU167417">
    <property type="protein sequence ID" value="KAG0140827.1"/>
    <property type="molecule type" value="Genomic_DNA"/>
</dbReference>
<reference evidence="1" key="1">
    <citation type="submission" date="2013-11" db="EMBL/GenBank/DDBJ databases">
        <title>Genome sequence of the fusiform rust pathogen reveals effectors for host alternation and coevolution with pine.</title>
        <authorList>
            <consortium name="DOE Joint Genome Institute"/>
            <person name="Smith K."/>
            <person name="Pendleton A."/>
            <person name="Kubisiak T."/>
            <person name="Anderson C."/>
            <person name="Salamov A."/>
            <person name="Aerts A."/>
            <person name="Riley R."/>
            <person name="Clum A."/>
            <person name="Lindquist E."/>
            <person name="Ence D."/>
            <person name="Campbell M."/>
            <person name="Kronenberg Z."/>
            <person name="Feau N."/>
            <person name="Dhillon B."/>
            <person name="Hamelin R."/>
            <person name="Burleigh J."/>
            <person name="Smith J."/>
            <person name="Yandell M."/>
            <person name="Nelson C."/>
            <person name="Grigoriev I."/>
            <person name="Davis J."/>
        </authorList>
    </citation>
    <scope>NUCLEOTIDE SEQUENCE</scope>
    <source>
        <strain evidence="1">G11</strain>
    </source>
</reference>
<evidence type="ECO:0000313" key="1">
    <source>
        <dbReference type="EMBL" id="KAG0140827.1"/>
    </source>
</evidence>
<organism evidence="1 2">
    <name type="scientific">Cronartium quercuum f. sp. fusiforme G11</name>
    <dbReference type="NCBI Taxonomy" id="708437"/>
    <lineage>
        <taxon>Eukaryota</taxon>
        <taxon>Fungi</taxon>
        <taxon>Dikarya</taxon>
        <taxon>Basidiomycota</taxon>
        <taxon>Pucciniomycotina</taxon>
        <taxon>Pucciniomycetes</taxon>
        <taxon>Pucciniales</taxon>
        <taxon>Coleosporiaceae</taxon>
        <taxon>Cronartium</taxon>
    </lineage>
</organism>
<evidence type="ECO:0000313" key="2">
    <source>
        <dbReference type="Proteomes" id="UP000886653"/>
    </source>
</evidence>
<comment type="caution">
    <text evidence="1">The sequence shown here is derived from an EMBL/GenBank/DDBJ whole genome shotgun (WGS) entry which is preliminary data.</text>
</comment>
<dbReference type="Proteomes" id="UP000886653">
    <property type="component" value="Unassembled WGS sequence"/>
</dbReference>
<proteinExistence type="predicted"/>
<keyword evidence="2" id="KW-1185">Reference proteome</keyword>
<name>A0A9P6T6B1_9BASI</name>
<gene>
    <name evidence="1" type="ORF">CROQUDRAFT_674438</name>
</gene>
<protein>
    <submittedName>
        <fullName evidence="1">Uncharacterized protein</fullName>
    </submittedName>
</protein>
<dbReference type="AlphaFoldDB" id="A0A9P6T6B1"/>
<dbReference type="InterPro" id="IPR042099">
    <property type="entry name" value="ANL_N_sf"/>
</dbReference>
<dbReference type="SUPFAM" id="SSF56801">
    <property type="entry name" value="Acetyl-CoA synthetase-like"/>
    <property type="match status" value="1"/>
</dbReference>
<accession>A0A9P6T6B1</accession>
<sequence length="189" mass="20839">MLTSSMNPITLHPHPLHPIPFMSTQLQSPPCQVQPSQHLITLLNKIQEYALQGSQLAIVDTFTGISKTYQDLLEDVQTLSTNNAHAFSAQPILNLLPSRHPWMITQLSLWSQHTINVPQAVTQAHKELVHVIKTGPIQIAICFKSELKKLSDLGSVLQTNLHPAVTLSKLMPNKATNEGALMLFTSGTT</sequence>